<keyword evidence="2" id="KW-1185">Reference proteome</keyword>
<gene>
    <name evidence="1" type="ORF">EVAR_5906_1</name>
</gene>
<evidence type="ECO:0000313" key="2">
    <source>
        <dbReference type="Proteomes" id="UP000299102"/>
    </source>
</evidence>
<proteinExistence type="predicted"/>
<comment type="caution">
    <text evidence="1">The sequence shown here is derived from an EMBL/GenBank/DDBJ whole genome shotgun (WGS) entry which is preliminary data.</text>
</comment>
<reference evidence="1 2" key="1">
    <citation type="journal article" date="2019" name="Commun. Biol.">
        <title>The bagworm genome reveals a unique fibroin gene that provides high tensile strength.</title>
        <authorList>
            <person name="Kono N."/>
            <person name="Nakamura H."/>
            <person name="Ohtoshi R."/>
            <person name="Tomita M."/>
            <person name="Numata K."/>
            <person name="Arakawa K."/>
        </authorList>
    </citation>
    <scope>NUCLEOTIDE SEQUENCE [LARGE SCALE GENOMIC DNA]</scope>
</reference>
<dbReference type="EMBL" id="BGZK01000049">
    <property type="protein sequence ID" value="GBP12076.1"/>
    <property type="molecule type" value="Genomic_DNA"/>
</dbReference>
<evidence type="ECO:0000313" key="1">
    <source>
        <dbReference type="EMBL" id="GBP12076.1"/>
    </source>
</evidence>
<dbReference type="Proteomes" id="UP000299102">
    <property type="component" value="Unassembled WGS sequence"/>
</dbReference>
<sequence length="120" mass="13503">MMNAARPADYCSGFSNSARDGRPGSVPILRRGRRRLRALIYAASTNCVFGHKEGVMTAPNWRSNLQDEITELRPRSRFGWKSDCVRRFLIGRYHTGRHIPIPVYPGRRIICGSASTPTAL</sequence>
<protein>
    <submittedName>
        <fullName evidence="1">Uncharacterized protein</fullName>
    </submittedName>
</protein>
<name>A0A4C1TCZ3_EUMVA</name>
<organism evidence="1 2">
    <name type="scientific">Eumeta variegata</name>
    <name type="common">Bagworm moth</name>
    <name type="synonym">Eumeta japonica</name>
    <dbReference type="NCBI Taxonomy" id="151549"/>
    <lineage>
        <taxon>Eukaryota</taxon>
        <taxon>Metazoa</taxon>
        <taxon>Ecdysozoa</taxon>
        <taxon>Arthropoda</taxon>
        <taxon>Hexapoda</taxon>
        <taxon>Insecta</taxon>
        <taxon>Pterygota</taxon>
        <taxon>Neoptera</taxon>
        <taxon>Endopterygota</taxon>
        <taxon>Lepidoptera</taxon>
        <taxon>Glossata</taxon>
        <taxon>Ditrysia</taxon>
        <taxon>Tineoidea</taxon>
        <taxon>Psychidae</taxon>
        <taxon>Oiketicinae</taxon>
        <taxon>Eumeta</taxon>
    </lineage>
</organism>
<dbReference type="AlphaFoldDB" id="A0A4C1TCZ3"/>
<accession>A0A4C1TCZ3</accession>